<organism evidence="3 4">
    <name type="scientific">Hondaea fermentalgiana</name>
    <dbReference type="NCBI Taxonomy" id="2315210"/>
    <lineage>
        <taxon>Eukaryota</taxon>
        <taxon>Sar</taxon>
        <taxon>Stramenopiles</taxon>
        <taxon>Bigyra</taxon>
        <taxon>Labyrinthulomycetes</taxon>
        <taxon>Thraustochytrida</taxon>
        <taxon>Thraustochytriidae</taxon>
        <taxon>Hondaea</taxon>
    </lineage>
</organism>
<reference evidence="3 4" key="1">
    <citation type="submission" date="2017-12" db="EMBL/GenBank/DDBJ databases">
        <title>Sequencing, de novo assembly and annotation of complete genome of a new Thraustochytrid species, strain FCC1311.</title>
        <authorList>
            <person name="Sedici K."/>
            <person name="Godart F."/>
            <person name="Aiese Cigliano R."/>
            <person name="Sanseverino W."/>
            <person name="Barakat M."/>
            <person name="Ortet P."/>
            <person name="Marechal E."/>
            <person name="Cagnac O."/>
            <person name="Amato A."/>
        </authorList>
    </citation>
    <scope>NUCLEOTIDE SEQUENCE [LARGE SCALE GENOMIC DNA]</scope>
</reference>
<evidence type="ECO:0000313" key="3">
    <source>
        <dbReference type="EMBL" id="GBG34439.1"/>
    </source>
</evidence>
<evidence type="ECO:0000256" key="1">
    <source>
        <dbReference type="SAM" id="Coils"/>
    </source>
</evidence>
<feature type="compositionally biased region" description="Basic and acidic residues" evidence="2">
    <location>
        <begin position="376"/>
        <end position="394"/>
    </location>
</feature>
<feature type="region of interest" description="Disordered" evidence="2">
    <location>
        <begin position="1"/>
        <end position="136"/>
    </location>
</feature>
<keyword evidence="4" id="KW-1185">Reference proteome</keyword>
<dbReference type="Proteomes" id="UP000241890">
    <property type="component" value="Unassembled WGS sequence"/>
</dbReference>
<feature type="compositionally biased region" description="Acidic residues" evidence="2">
    <location>
        <begin position="54"/>
        <end position="64"/>
    </location>
</feature>
<dbReference type="EMBL" id="BEYU01000195">
    <property type="protein sequence ID" value="GBG34439.1"/>
    <property type="molecule type" value="Genomic_DNA"/>
</dbReference>
<feature type="compositionally biased region" description="Basic and acidic residues" evidence="2">
    <location>
        <begin position="247"/>
        <end position="277"/>
    </location>
</feature>
<feature type="compositionally biased region" description="Basic and acidic residues" evidence="2">
    <location>
        <begin position="65"/>
        <end position="125"/>
    </location>
</feature>
<evidence type="ECO:0000256" key="2">
    <source>
        <dbReference type="SAM" id="MobiDB-lite"/>
    </source>
</evidence>
<keyword evidence="1" id="KW-0175">Coiled coil</keyword>
<proteinExistence type="predicted"/>
<accession>A0A2R5GVT5</accession>
<feature type="region of interest" description="Disordered" evidence="2">
    <location>
        <begin position="441"/>
        <end position="509"/>
    </location>
</feature>
<gene>
    <name evidence="3" type="ORF">FCC1311_106632</name>
</gene>
<feature type="compositionally biased region" description="Low complexity" evidence="2">
    <location>
        <begin position="441"/>
        <end position="451"/>
    </location>
</feature>
<feature type="compositionally biased region" description="Low complexity" evidence="2">
    <location>
        <begin position="285"/>
        <end position="296"/>
    </location>
</feature>
<sequence length="574" mass="62900">MQGQEEEEGEELRQTHDVQEEMEEENSNQHTSQADAGADFDTHDQQNPKVSDLNNDDDDDDDGDAKEADFTRTAEENASESEHYDEGGKDANVEAPDPPKEDNLKPTRGNEEVKDEVADQEHGDENSPLTETQNEIEMRAEMDRLHAALAEAQAAAKCAQEDAAKKESDLRKVCQALDEKEREPSMIQQLRDENSGLRQQVKSLREALEITSAPAADPKALSEARDRANALEEKCGLLQAQLAEAVKASDDKSAEQDLEAKVSEQAAELEKQSEKLKAKARRHAQTQSQLASAQQELEAKSKALSEAESELASLRPRAEAAETALEEAKQAAARDAERASKAEDELNVAQRAREDAEARATQAEENLTSTRAALNEAREQNERGSENIKQLEKQLEEQTVEHKIASKRTLSLVKELKGELARESAASGELKRQIADLSAALDAAKSEAASSQKRSQDEINQLREALQEAQARKGPSLSALMRKRPSAPGAGNGVLHGASGNGAPTRENDTVKLDLAKRLEALLQENMALKEMRSLLETGAQSYAQEVQTLKARINELERGRRASANGDDTEVDL</sequence>
<protein>
    <submittedName>
        <fullName evidence="3">Uncharacterized protein</fullName>
    </submittedName>
</protein>
<feature type="compositionally biased region" description="Acidic residues" evidence="2">
    <location>
        <begin position="1"/>
        <end position="10"/>
    </location>
</feature>
<evidence type="ECO:0000313" key="4">
    <source>
        <dbReference type="Proteomes" id="UP000241890"/>
    </source>
</evidence>
<dbReference type="SUPFAM" id="SSF57997">
    <property type="entry name" value="Tropomyosin"/>
    <property type="match status" value="1"/>
</dbReference>
<feature type="coiled-coil region" evidence="1">
    <location>
        <begin position="512"/>
        <end position="560"/>
    </location>
</feature>
<comment type="caution">
    <text evidence="3">The sequence shown here is derived from an EMBL/GenBank/DDBJ whole genome shotgun (WGS) entry which is preliminary data.</text>
</comment>
<dbReference type="AlphaFoldDB" id="A0A2R5GVT5"/>
<feature type="region of interest" description="Disordered" evidence="2">
    <location>
        <begin position="247"/>
        <end position="394"/>
    </location>
</feature>
<dbReference type="InParanoid" id="A0A2R5GVT5"/>
<name>A0A2R5GVT5_9STRA</name>
<feature type="compositionally biased region" description="Basic and acidic residues" evidence="2">
    <location>
        <begin position="316"/>
        <end position="344"/>
    </location>
</feature>